<organism evidence="1 2">
    <name type="scientific">Coniosporium tulheliwenetii</name>
    <dbReference type="NCBI Taxonomy" id="3383036"/>
    <lineage>
        <taxon>Eukaryota</taxon>
        <taxon>Fungi</taxon>
        <taxon>Dikarya</taxon>
        <taxon>Ascomycota</taxon>
        <taxon>Pezizomycotina</taxon>
        <taxon>Dothideomycetes</taxon>
        <taxon>Dothideomycetes incertae sedis</taxon>
        <taxon>Coniosporium</taxon>
    </lineage>
</organism>
<protein>
    <submittedName>
        <fullName evidence="1">Uncharacterized protein</fullName>
    </submittedName>
</protein>
<dbReference type="Proteomes" id="UP001172680">
    <property type="component" value="Unassembled WGS sequence"/>
</dbReference>
<reference evidence="1" key="1">
    <citation type="submission" date="2022-10" db="EMBL/GenBank/DDBJ databases">
        <title>Culturing micro-colonial fungi from biological soil crusts in the Mojave desert and describing Neophaeococcomyces mojavensis, and introducing the new genera and species Taxawa tesnikishii.</title>
        <authorList>
            <person name="Kurbessoian T."/>
            <person name="Stajich J.E."/>
        </authorList>
    </citation>
    <scope>NUCLEOTIDE SEQUENCE</scope>
    <source>
        <strain evidence="1">JES_115</strain>
    </source>
</reference>
<evidence type="ECO:0000313" key="1">
    <source>
        <dbReference type="EMBL" id="KAJ9636266.1"/>
    </source>
</evidence>
<dbReference type="EMBL" id="JAPDRP010000025">
    <property type="protein sequence ID" value="KAJ9636266.1"/>
    <property type="molecule type" value="Genomic_DNA"/>
</dbReference>
<evidence type="ECO:0000313" key="2">
    <source>
        <dbReference type="Proteomes" id="UP001172680"/>
    </source>
</evidence>
<name>A0ACC2YLN5_9PEZI</name>
<proteinExistence type="predicted"/>
<accession>A0ACC2YLN5</accession>
<comment type="caution">
    <text evidence="1">The sequence shown here is derived from an EMBL/GenBank/DDBJ whole genome shotgun (WGS) entry which is preliminary data.</text>
</comment>
<gene>
    <name evidence="1" type="ORF">H2199_007941</name>
</gene>
<sequence>MDDLVELGFEGIDKGVDKYYDRVYEHMPERPHLHGHHPHRNNDQKQYSYPNNYKNDDYPDEPPRGRVDQARNRVAGAMRDGGLGYDNPGDPHPDPRYHSGRARSSSDGYDRRREGNRRGHDDENGYQSDHSRHSDEKTWYPGREEAGRPRTRQSYDYTPPQPQPYRAPAAYDPRDYAPNDRYAASAGYAPPYNHVSHSQYDLPDDPSAPEDYYDPDLDDRNRKTALASAVVGALAGGFIGNEVARGSRLAAAAGAVIGGLGANELERRGYDKGKPNGSRREGGWKASSGWEDNSRYDDRRDRRRKASTDRLCCGMCTGCDEKQNYRRQKEFRTAADGVWKT</sequence>
<keyword evidence="2" id="KW-1185">Reference proteome</keyword>